<dbReference type="GO" id="GO:0005737">
    <property type="term" value="C:cytoplasm"/>
    <property type="evidence" value="ECO:0007669"/>
    <property type="project" value="TreeGrafter"/>
</dbReference>
<dbReference type="Gene3D" id="2.60.40.1730">
    <property type="entry name" value="tricorn interacting facor f3 domain"/>
    <property type="match status" value="1"/>
</dbReference>
<evidence type="ECO:0000259" key="15">
    <source>
        <dbReference type="Pfam" id="PF01433"/>
    </source>
</evidence>
<keyword evidence="6 12" id="KW-0479">Metal-binding</keyword>
<dbReference type="GO" id="GO:0043171">
    <property type="term" value="P:peptide catabolic process"/>
    <property type="evidence" value="ECO:0007669"/>
    <property type="project" value="TreeGrafter"/>
</dbReference>
<dbReference type="InterPro" id="IPR045357">
    <property type="entry name" value="Aminopeptidase_N-like_N"/>
</dbReference>
<dbReference type="PANTHER" id="PTHR11533">
    <property type="entry name" value="PROTEASE M1 ZINC METALLOPROTEASE"/>
    <property type="match status" value="1"/>
</dbReference>
<keyword evidence="7 14" id="KW-0378">Hydrolase</keyword>
<evidence type="ECO:0000256" key="10">
    <source>
        <dbReference type="ARBA" id="ARBA00057504"/>
    </source>
</evidence>
<dbReference type="Gene3D" id="1.10.390.10">
    <property type="entry name" value="Neutral Protease Domain 2"/>
    <property type="match status" value="1"/>
</dbReference>
<comment type="subunit">
    <text evidence="3">Monomer.</text>
</comment>
<dbReference type="InterPro" id="IPR027268">
    <property type="entry name" value="Peptidase_M4/M1_CTD_sf"/>
</dbReference>
<keyword evidence="9 14" id="KW-0482">Metalloprotease</keyword>
<feature type="domain" description="Peptidase M1 membrane alanine aminopeptidase" evidence="15">
    <location>
        <begin position="221"/>
        <end position="438"/>
    </location>
</feature>
<dbReference type="GO" id="GO:0042277">
    <property type="term" value="F:peptide binding"/>
    <property type="evidence" value="ECO:0007669"/>
    <property type="project" value="TreeGrafter"/>
</dbReference>
<dbReference type="KEGG" id="sez:Sez_0917"/>
<protein>
    <recommendedName>
        <fullName evidence="14">Aminopeptidase</fullName>
        <ecNumber evidence="14">3.4.11.-</ecNumber>
    </recommendedName>
</protein>
<gene>
    <name evidence="18" type="primary">pepN</name>
    <name evidence="18" type="ordered locus">Sez_0917</name>
</gene>
<dbReference type="GO" id="GO:0016285">
    <property type="term" value="F:alanyl aminopeptidase activity"/>
    <property type="evidence" value="ECO:0007669"/>
    <property type="project" value="UniProtKB-EC"/>
</dbReference>
<evidence type="ECO:0000259" key="17">
    <source>
        <dbReference type="Pfam" id="PF17900"/>
    </source>
</evidence>
<dbReference type="InterPro" id="IPR042097">
    <property type="entry name" value="Aminopeptidase_N-like_N_sf"/>
</dbReference>
<evidence type="ECO:0000256" key="1">
    <source>
        <dbReference type="ARBA" id="ARBA00000098"/>
    </source>
</evidence>
<organism evidence="18 19">
    <name type="scientific">Streptococcus equi subsp. zooepidemicus (strain MGCS10565)</name>
    <dbReference type="NCBI Taxonomy" id="552526"/>
    <lineage>
        <taxon>Bacteria</taxon>
        <taxon>Bacillati</taxon>
        <taxon>Bacillota</taxon>
        <taxon>Bacilli</taxon>
        <taxon>Lactobacillales</taxon>
        <taxon>Streptococcaceae</taxon>
        <taxon>Streptococcus</taxon>
    </lineage>
</organism>
<dbReference type="EC" id="3.4.11.-" evidence="14"/>
<proteinExistence type="inferred from homology"/>
<dbReference type="SUPFAM" id="SSF63737">
    <property type="entry name" value="Leukotriene A4 hydrolase N-terminal domain"/>
    <property type="match status" value="1"/>
</dbReference>
<evidence type="ECO:0000256" key="14">
    <source>
        <dbReference type="RuleBase" id="RU364040"/>
    </source>
</evidence>
<dbReference type="GO" id="GO:0006508">
    <property type="term" value="P:proteolysis"/>
    <property type="evidence" value="ECO:0007669"/>
    <property type="project" value="UniProtKB-KW"/>
</dbReference>
<dbReference type="CDD" id="cd09601">
    <property type="entry name" value="M1_APN-Q_like"/>
    <property type="match status" value="1"/>
</dbReference>
<reference evidence="18 19" key="1">
    <citation type="journal article" date="2008" name="PLoS ONE">
        <title>Genome sequence of a lancefield group C Streptococcus zooepidemicus strain causing epidemic nephritis: new information about an old disease.</title>
        <authorList>
            <person name="Beres S.B."/>
            <person name="Sesso R."/>
            <person name="Pinto S.W.L."/>
            <person name="Hoe N.P."/>
            <person name="Porcella S.F."/>
            <person name="Deleo F.R."/>
            <person name="Musser J.M."/>
        </authorList>
    </citation>
    <scope>NUCLEOTIDE SEQUENCE [LARGE SCALE GENOMIC DNA]</scope>
    <source>
        <strain evidence="18 19">MGCS10565</strain>
    </source>
</reference>
<dbReference type="AlphaFoldDB" id="B4U2Q8"/>
<dbReference type="InterPro" id="IPR034016">
    <property type="entry name" value="M1_APN-typ"/>
</dbReference>
<dbReference type="InterPro" id="IPR050344">
    <property type="entry name" value="Peptidase_M1_aminopeptidases"/>
</dbReference>
<comment type="catalytic activity">
    <reaction evidence="1">
        <text>Release of an N-terminal amino acid, Xaa-|-Yaa- from a peptide, amide or arylamide. Xaa is preferably Ala, but may be most amino acids including Pro (slow action). When a terminal hydrophobic residue is followed by a prolyl residue, the two may be released as an intact Xaa-Pro dipeptide.</text>
        <dbReference type="EC" id="3.4.11.2"/>
    </reaction>
</comment>
<feature type="active site" description="Proton acceptor" evidence="11">
    <location>
        <position position="293"/>
    </location>
</feature>
<evidence type="ECO:0000256" key="13">
    <source>
        <dbReference type="PIRSR" id="PIRSR634016-4"/>
    </source>
</evidence>
<dbReference type="GO" id="GO:0005615">
    <property type="term" value="C:extracellular space"/>
    <property type="evidence" value="ECO:0007669"/>
    <property type="project" value="TreeGrafter"/>
</dbReference>
<dbReference type="Pfam" id="PF17900">
    <property type="entry name" value="Peptidase_M1_N"/>
    <property type="match status" value="1"/>
</dbReference>
<feature type="binding site" evidence="12">
    <location>
        <position position="296"/>
    </location>
    <ligand>
        <name>Zn(2+)</name>
        <dbReference type="ChEBI" id="CHEBI:29105"/>
        <note>catalytic</note>
    </ligand>
</feature>
<feature type="domain" description="ERAP1-like C-terminal" evidence="16">
    <location>
        <begin position="513"/>
        <end position="824"/>
    </location>
</feature>
<comment type="function">
    <text evidence="10">Aminopeptidase with broad substrate specificity to several peptides. It has more affinity for oligopeptides than for dipeptides. It plays an essential role in the metabolism, it may be involved in nitrogen supply or protein turnover.</text>
</comment>
<evidence type="ECO:0000256" key="4">
    <source>
        <dbReference type="ARBA" id="ARBA00022438"/>
    </source>
</evidence>
<evidence type="ECO:0000256" key="5">
    <source>
        <dbReference type="ARBA" id="ARBA00022670"/>
    </source>
</evidence>
<evidence type="ECO:0000259" key="16">
    <source>
        <dbReference type="Pfam" id="PF11838"/>
    </source>
</evidence>
<evidence type="ECO:0000313" key="18">
    <source>
        <dbReference type="EMBL" id="ACG62275.1"/>
    </source>
</evidence>
<dbReference type="Gene3D" id="2.60.40.1910">
    <property type="match status" value="1"/>
</dbReference>
<dbReference type="Pfam" id="PF01433">
    <property type="entry name" value="Peptidase_M1"/>
    <property type="match status" value="1"/>
</dbReference>
<keyword evidence="5 14" id="KW-0645">Protease</keyword>
<sequence length="845" mass="95640">MKKVEHLIEKFIPENYNIFLDINRSTKTFTGNVAINGEALDNQVSFHQKDLAINAILLDNEAVSYHVDDDNELVRVELPETGMMTLVIEFSGNITDNMTGIYPSYYTKDGEKQEVISTQFESHFAREAFPCIDEPEAKATFDLSLTFDQAEGEIALSNMPEVNAERRKETGLWTFETTPRMSSYLLAFALGDLHGKTTKSKNGTTVGVYATKAHPLTSLDFSLDIAVRVIDFYEDYFGVRYPIPQSLNIALPDFSSGAMENWGLITYREIYLLVDGNSTARSRQNVALVVAHEIAHQWFGNLVTMKWWDDLWLNESFANMMEYVAINAIEPSWRIFEDFQTTGVPLALKRDATDGVQSVHVAVNHPDEINTLFDPAIVYAKGSRLMHMLRRWIGDKDFAAGLRLYFEKHQYRNTVGRDLWQALSEASGKDVAAFMDAWLEQPGYPVLTARVDNDQLILSQKQFFIGEASDQKRLWPIPLNANWKGLPDVLTEESIVISGFSQLAAQNKGALRFNTENTAHYITDYQGQLFHSLVDDLKHLDNTSALQVIQERRLLADSGLISYAELVDLIAQLDDKKSYMVAAAVQQVIRGLEQFIDEGTSAEQSFNRLVSSIFQEDFSQLGFEKRANESDEDEMVRQIALHHLLVGGNRDVIKQAKTIFEAYANRIEAIPAAIRRSVLVSQIKYFETADLVDAYFDAYVATKDNNLRADLSAALATTANPSTLKRIQYSLKDKDIIKPQDLAAWYSFLLDQASAQESIWCWARENWKWIKASLGGDMSFDKFIIYPANHFKTAERLAEYKAFFEPQLDDMAISRNISMGINEISARVALIDSEKEAIANALSQY</sequence>
<dbReference type="FunFam" id="1.10.390.10:FF:000013">
    <property type="entry name" value="Aminopeptidase N"/>
    <property type="match status" value="1"/>
</dbReference>
<comment type="cofactor">
    <cofactor evidence="12 14">
        <name>Zn(2+)</name>
        <dbReference type="ChEBI" id="CHEBI:29105"/>
    </cofactor>
    <text evidence="12 14">Binds 1 zinc ion per subunit.</text>
</comment>
<name>B4U2Q8_STREM</name>
<dbReference type="Pfam" id="PF11838">
    <property type="entry name" value="ERAP1_C"/>
    <property type="match status" value="1"/>
</dbReference>
<evidence type="ECO:0000256" key="7">
    <source>
        <dbReference type="ARBA" id="ARBA00022801"/>
    </source>
</evidence>
<feature type="site" description="Transition state stabilizer" evidence="13">
    <location>
        <position position="379"/>
    </location>
</feature>
<dbReference type="GO" id="GO:0016020">
    <property type="term" value="C:membrane"/>
    <property type="evidence" value="ECO:0007669"/>
    <property type="project" value="TreeGrafter"/>
</dbReference>
<evidence type="ECO:0000256" key="12">
    <source>
        <dbReference type="PIRSR" id="PIRSR634016-3"/>
    </source>
</evidence>
<comment type="similarity">
    <text evidence="2 14">Belongs to the peptidase M1 family.</text>
</comment>
<dbReference type="EMBL" id="CP001129">
    <property type="protein sequence ID" value="ACG62275.1"/>
    <property type="molecule type" value="Genomic_DNA"/>
</dbReference>
<evidence type="ECO:0000313" key="19">
    <source>
        <dbReference type="Proteomes" id="UP000001873"/>
    </source>
</evidence>
<dbReference type="MEROPS" id="M01.002"/>
<dbReference type="HOGENOM" id="CLU_003705_0_3_9"/>
<keyword evidence="8 12" id="KW-0862">Zinc</keyword>
<dbReference type="PRINTS" id="PR00756">
    <property type="entry name" value="ALADIPTASE"/>
</dbReference>
<dbReference type="SUPFAM" id="SSF55486">
    <property type="entry name" value="Metalloproteases ('zincins'), catalytic domain"/>
    <property type="match status" value="1"/>
</dbReference>
<evidence type="ECO:0000256" key="6">
    <source>
        <dbReference type="ARBA" id="ARBA00022723"/>
    </source>
</evidence>
<evidence type="ECO:0000256" key="3">
    <source>
        <dbReference type="ARBA" id="ARBA00011245"/>
    </source>
</evidence>
<accession>B4U2Q8</accession>
<dbReference type="PANTHER" id="PTHR11533:SF174">
    <property type="entry name" value="PUROMYCIN-SENSITIVE AMINOPEPTIDASE-RELATED"/>
    <property type="match status" value="1"/>
</dbReference>
<evidence type="ECO:0000256" key="8">
    <source>
        <dbReference type="ARBA" id="ARBA00022833"/>
    </source>
</evidence>
<keyword evidence="4 14" id="KW-0031">Aminopeptidase</keyword>
<evidence type="ECO:0000256" key="9">
    <source>
        <dbReference type="ARBA" id="ARBA00023049"/>
    </source>
</evidence>
<dbReference type="InterPro" id="IPR014782">
    <property type="entry name" value="Peptidase_M1_dom"/>
</dbReference>
<dbReference type="GO" id="GO:0070006">
    <property type="term" value="F:metalloaminopeptidase activity"/>
    <property type="evidence" value="ECO:0007669"/>
    <property type="project" value="TreeGrafter"/>
</dbReference>
<dbReference type="InterPro" id="IPR001930">
    <property type="entry name" value="Peptidase_M1"/>
</dbReference>
<evidence type="ECO:0000256" key="11">
    <source>
        <dbReference type="PIRSR" id="PIRSR634016-1"/>
    </source>
</evidence>
<dbReference type="InterPro" id="IPR024571">
    <property type="entry name" value="ERAP1-like_C_dom"/>
</dbReference>
<dbReference type="Gene3D" id="1.25.50.20">
    <property type="match status" value="1"/>
</dbReference>
<evidence type="ECO:0000256" key="2">
    <source>
        <dbReference type="ARBA" id="ARBA00010136"/>
    </source>
</evidence>
<dbReference type="RefSeq" id="WP_012515546.1">
    <property type="nucleotide sequence ID" value="NC_011134.1"/>
</dbReference>
<feature type="domain" description="Aminopeptidase N-like N-terminal" evidence="17">
    <location>
        <begin position="13"/>
        <end position="185"/>
    </location>
</feature>
<feature type="binding site" evidence="12">
    <location>
        <position position="315"/>
    </location>
    <ligand>
        <name>Zn(2+)</name>
        <dbReference type="ChEBI" id="CHEBI:29105"/>
        <note>catalytic</note>
    </ligand>
</feature>
<feature type="binding site" evidence="12">
    <location>
        <position position="292"/>
    </location>
    <ligand>
        <name>Zn(2+)</name>
        <dbReference type="ChEBI" id="CHEBI:29105"/>
        <note>catalytic</note>
    </ligand>
</feature>
<dbReference type="Proteomes" id="UP000001873">
    <property type="component" value="Chromosome"/>
</dbReference>
<dbReference type="GO" id="GO:0008270">
    <property type="term" value="F:zinc ion binding"/>
    <property type="evidence" value="ECO:0007669"/>
    <property type="project" value="UniProtKB-UniRule"/>
</dbReference>